<dbReference type="CDD" id="cd00567">
    <property type="entry name" value="ACAD"/>
    <property type="match status" value="1"/>
</dbReference>
<evidence type="ECO:0000259" key="7">
    <source>
        <dbReference type="Pfam" id="PF00441"/>
    </source>
</evidence>
<evidence type="ECO:0000313" key="10">
    <source>
        <dbReference type="EMBL" id="GGB62302.1"/>
    </source>
</evidence>
<evidence type="ECO:0000256" key="2">
    <source>
        <dbReference type="ARBA" id="ARBA00009347"/>
    </source>
</evidence>
<dbReference type="Pfam" id="PF02770">
    <property type="entry name" value="Acyl-CoA_dh_M"/>
    <property type="match status" value="1"/>
</dbReference>
<comment type="caution">
    <text evidence="10">The sequence shown here is derived from an EMBL/GenBank/DDBJ whole genome shotgun (WGS) entry which is preliminary data.</text>
</comment>
<dbReference type="Proteomes" id="UP000603352">
    <property type="component" value="Unassembled WGS sequence"/>
</dbReference>
<proteinExistence type="inferred from homology"/>
<evidence type="ECO:0000256" key="6">
    <source>
        <dbReference type="RuleBase" id="RU362125"/>
    </source>
</evidence>
<dbReference type="InterPro" id="IPR013786">
    <property type="entry name" value="AcylCoA_DH/ox_N"/>
</dbReference>
<evidence type="ECO:0000259" key="8">
    <source>
        <dbReference type="Pfam" id="PF02770"/>
    </source>
</evidence>
<dbReference type="InterPro" id="IPR009100">
    <property type="entry name" value="AcylCoA_DH/oxidase_NM_dom_sf"/>
</dbReference>
<dbReference type="InterPro" id="IPR046373">
    <property type="entry name" value="Acyl-CoA_Oxase/DH_mid-dom_sf"/>
</dbReference>
<feature type="domain" description="Acyl-CoA dehydrogenase/oxidase C-terminal" evidence="7">
    <location>
        <begin position="253"/>
        <end position="400"/>
    </location>
</feature>
<feature type="domain" description="Acyl-CoA dehydrogenase/oxidase N-terminal" evidence="9">
    <location>
        <begin position="6"/>
        <end position="127"/>
    </location>
</feature>
<gene>
    <name evidence="10" type="ORF">GCM10011505_48660</name>
</gene>
<reference evidence="11" key="1">
    <citation type="journal article" date="2019" name="Int. J. Syst. Evol. Microbiol.">
        <title>The Global Catalogue of Microorganisms (GCM) 10K type strain sequencing project: providing services to taxonomists for standard genome sequencing and annotation.</title>
        <authorList>
            <consortium name="The Broad Institute Genomics Platform"/>
            <consortium name="The Broad Institute Genome Sequencing Center for Infectious Disease"/>
            <person name="Wu L."/>
            <person name="Ma J."/>
        </authorList>
    </citation>
    <scope>NUCLEOTIDE SEQUENCE [LARGE SCALE GENOMIC DNA]</scope>
    <source>
        <strain evidence="11">CGMCC 1.10188</strain>
    </source>
</reference>
<dbReference type="InterPro" id="IPR009075">
    <property type="entry name" value="AcylCo_DH/oxidase_C"/>
</dbReference>
<dbReference type="Pfam" id="PF02771">
    <property type="entry name" value="Acyl-CoA_dh_N"/>
    <property type="match status" value="1"/>
</dbReference>
<dbReference type="InterPro" id="IPR036250">
    <property type="entry name" value="AcylCo_DH-like_C"/>
</dbReference>
<dbReference type="Pfam" id="PF00441">
    <property type="entry name" value="Acyl-CoA_dh_1"/>
    <property type="match status" value="1"/>
</dbReference>
<comment type="cofactor">
    <cofactor evidence="1 6">
        <name>FAD</name>
        <dbReference type="ChEBI" id="CHEBI:57692"/>
    </cofactor>
</comment>
<evidence type="ECO:0000259" key="9">
    <source>
        <dbReference type="Pfam" id="PF02771"/>
    </source>
</evidence>
<dbReference type="PANTHER" id="PTHR43884:SF20">
    <property type="entry name" value="ACYL-COA DEHYDROGENASE FADE28"/>
    <property type="match status" value="1"/>
</dbReference>
<dbReference type="SUPFAM" id="SSF47203">
    <property type="entry name" value="Acyl-CoA dehydrogenase C-terminal domain-like"/>
    <property type="match status" value="1"/>
</dbReference>
<dbReference type="InterPro" id="IPR006091">
    <property type="entry name" value="Acyl-CoA_Oxase/DH_mid-dom"/>
</dbReference>
<organism evidence="10 11">
    <name type="scientific">Tistrella bauzanensis</name>
    <dbReference type="NCBI Taxonomy" id="657419"/>
    <lineage>
        <taxon>Bacteria</taxon>
        <taxon>Pseudomonadati</taxon>
        <taxon>Pseudomonadota</taxon>
        <taxon>Alphaproteobacteria</taxon>
        <taxon>Geminicoccales</taxon>
        <taxon>Geminicoccaceae</taxon>
        <taxon>Tistrella</taxon>
    </lineage>
</organism>
<dbReference type="EMBL" id="BMDZ01000114">
    <property type="protein sequence ID" value="GGB62302.1"/>
    <property type="molecule type" value="Genomic_DNA"/>
</dbReference>
<evidence type="ECO:0000313" key="11">
    <source>
        <dbReference type="Proteomes" id="UP000603352"/>
    </source>
</evidence>
<dbReference type="Gene3D" id="2.40.110.10">
    <property type="entry name" value="Butyryl-CoA Dehydrogenase, subunit A, domain 2"/>
    <property type="match status" value="1"/>
</dbReference>
<evidence type="ECO:0000256" key="5">
    <source>
        <dbReference type="ARBA" id="ARBA00023002"/>
    </source>
</evidence>
<dbReference type="Gene3D" id="1.10.540.10">
    <property type="entry name" value="Acyl-CoA dehydrogenase/oxidase, N-terminal domain"/>
    <property type="match status" value="1"/>
</dbReference>
<dbReference type="RefSeq" id="WP_188582915.1">
    <property type="nucleotide sequence ID" value="NZ_BMDZ01000114.1"/>
</dbReference>
<comment type="similarity">
    <text evidence="2 6">Belongs to the acyl-CoA dehydrogenase family.</text>
</comment>
<name>A0ABQ1JBE5_9PROT</name>
<evidence type="ECO:0000256" key="3">
    <source>
        <dbReference type="ARBA" id="ARBA00022630"/>
    </source>
</evidence>
<keyword evidence="4 6" id="KW-0274">FAD</keyword>
<dbReference type="PANTHER" id="PTHR43884">
    <property type="entry name" value="ACYL-COA DEHYDROGENASE"/>
    <property type="match status" value="1"/>
</dbReference>
<protein>
    <submittedName>
        <fullName evidence="10">Acyl-CoA dehydrogenase</fullName>
    </submittedName>
</protein>
<keyword evidence="11" id="KW-1185">Reference proteome</keyword>
<dbReference type="Gene3D" id="1.20.140.10">
    <property type="entry name" value="Butyryl-CoA Dehydrogenase, subunit A, domain 3"/>
    <property type="match status" value="1"/>
</dbReference>
<accession>A0ABQ1JBE5</accession>
<dbReference type="SUPFAM" id="SSF56645">
    <property type="entry name" value="Acyl-CoA dehydrogenase NM domain-like"/>
    <property type="match status" value="1"/>
</dbReference>
<dbReference type="InterPro" id="IPR037069">
    <property type="entry name" value="AcylCoA_DH/ox_N_sf"/>
</dbReference>
<evidence type="ECO:0000256" key="4">
    <source>
        <dbReference type="ARBA" id="ARBA00022827"/>
    </source>
</evidence>
<evidence type="ECO:0000256" key="1">
    <source>
        <dbReference type="ARBA" id="ARBA00001974"/>
    </source>
</evidence>
<sequence length="418" mass="43777">MDLNYSAEQDMLRESVERFMRDVYAFTTRQKLLKQAWNDGAGAAEARAVHAGPHWRRFAELGWLAVPFAEDDGGIGGGPVDFGIVMEGIGRGLAIEPVLPTVMAARLVAEIGTADQKASWLTPALEGRKRLALAFAERQSRYDLTDCATTATASGATASGATASGAAASDDGWVLDGAKAVVLGGHAADGFVVVARSAGARRDAAGISLFLVDADAAGLSVRAYRTNDGTGAADITLRNVTVPASALLGRAGQGAGDLERAIDFAIAAVASEAVGVMAALCEQTLEYLKTRRQFGRPLGDNQVLQHRMVDMVIATEEARSAALHGALMMAVDDPRARARALSLTKIEIGRTATRVGQEAVQLHGAMGVTEELAIGHYFKRLTAIAASFGDIDWHTRRVARIDAGIRAAGIPEAGTAAA</sequence>
<keyword evidence="3 6" id="KW-0285">Flavoprotein</keyword>
<keyword evidence="5 6" id="KW-0560">Oxidoreductase</keyword>
<feature type="domain" description="Acyl-CoA oxidase/dehydrogenase middle" evidence="8">
    <location>
        <begin position="147"/>
        <end position="235"/>
    </location>
</feature>